<protein>
    <recommendedName>
        <fullName evidence="4 12">Trigger factor</fullName>
        <shortName evidence="12">TF</shortName>
        <ecNumber evidence="3 12">5.2.1.8</ecNumber>
    </recommendedName>
    <alternativeName>
        <fullName evidence="11 12">PPIase</fullName>
    </alternativeName>
</protein>
<dbReference type="GO" id="GO:0043335">
    <property type="term" value="P:protein unfolding"/>
    <property type="evidence" value="ECO:0007669"/>
    <property type="project" value="TreeGrafter"/>
</dbReference>
<comment type="function">
    <text evidence="10 12">Involved in protein export. Acts as a chaperone by maintaining the newly synthesized protein in an open conformation. Functions as a peptidyl-prolyl cis-trans isomerase.</text>
</comment>
<keyword evidence="9 12" id="KW-0131">Cell cycle</keyword>
<dbReference type="PIRSF" id="PIRSF003095">
    <property type="entry name" value="Trigger_factor"/>
    <property type="match status" value="1"/>
</dbReference>
<keyword evidence="5 12" id="KW-0132">Cell division</keyword>
<dbReference type="InterPro" id="IPR037041">
    <property type="entry name" value="Trigger_fac_C_sf"/>
</dbReference>
<keyword evidence="8 12" id="KW-0413">Isomerase</keyword>
<dbReference type="FunFam" id="3.10.50.40:FF:000001">
    <property type="entry name" value="Trigger factor"/>
    <property type="match status" value="1"/>
</dbReference>
<dbReference type="InterPro" id="IPR008880">
    <property type="entry name" value="Trigger_fac_C"/>
</dbReference>
<evidence type="ECO:0000256" key="6">
    <source>
        <dbReference type="ARBA" id="ARBA00023110"/>
    </source>
</evidence>
<dbReference type="InterPro" id="IPR027304">
    <property type="entry name" value="Trigger_fact/SurA_dom_sf"/>
</dbReference>
<evidence type="ECO:0000256" key="5">
    <source>
        <dbReference type="ARBA" id="ARBA00022618"/>
    </source>
</evidence>
<sequence length="442" mass="49305">MSANWKTTGKTTGELTFEISQDEVKKSLDQAFKRVKKNLRVPGFRKGHVSRVIFDQYYGEEALYEDALNIALPKAYSEAVKEAGIKAVGQPQIAPISLEKGKAWEMKATVTVEPEVKLGQYKEIEVPKQNTRVYQKDIDAELTKRQEQNAEMVLKNGKAENGDTVTIDYVGTVDGKEFDGGSAQNYSLELGSQTFIPGFEDQLVGHEAGDEVDVVVTFPEDYGAKDLAGKEAHFQTKIHEVKSKQLPELDDEFAKDVDDSVETLDELKDKIKADLKADKEEAAKRAIQEAAITTAVKNATVDEIPDVMIQEDVDTQLNQYLGDMQRQGIDPATYFKLTNTTEDQLRKQLSANAAERVKTNLVLEAIVKAEGFTASEEEIDNEIKELAHEYNMDEKVVRNTLSNEMLSHDINVRKAMDLITDSAKQVAKAKLEEGSDDEQSED</sequence>
<comment type="caution">
    <text evidence="16">The sequence shown here is derived from an EMBL/GenBank/DDBJ whole genome shotgun (WGS) entry which is preliminary data.</text>
</comment>
<dbReference type="GO" id="GO:0003755">
    <property type="term" value="F:peptidyl-prolyl cis-trans isomerase activity"/>
    <property type="evidence" value="ECO:0007669"/>
    <property type="project" value="UniProtKB-UniRule"/>
</dbReference>
<dbReference type="GO" id="GO:0043022">
    <property type="term" value="F:ribosome binding"/>
    <property type="evidence" value="ECO:0007669"/>
    <property type="project" value="TreeGrafter"/>
</dbReference>
<dbReference type="Gene3D" id="3.30.70.1050">
    <property type="entry name" value="Trigger factor ribosome-binding domain"/>
    <property type="match status" value="1"/>
</dbReference>
<keyword evidence="17" id="KW-1185">Reference proteome</keyword>
<dbReference type="AlphaFoldDB" id="A0A6A8M9A9"/>
<dbReference type="Proteomes" id="UP000438120">
    <property type="component" value="Unassembled WGS sequence"/>
</dbReference>
<evidence type="ECO:0000256" key="9">
    <source>
        <dbReference type="ARBA" id="ARBA00023306"/>
    </source>
</evidence>
<dbReference type="InterPro" id="IPR001179">
    <property type="entry name" value="PPIase_FKBP_dom"/>
</dbReference>
<dbReference type="EMBL" id="VUMX01000002">
    <property type="protein sequence ID" value="MST86285.1"/>
    <property type="molecule type" value="Genomic_DNA"/>
</dbReference>
<dbReference type="GO" id="GO:0005737">
    <property type="term" value="C:cytoplasm"/>
    <property type="evidence" value="ECO:0007669"/>
    <property type="project" value="UniProtKB-SubCell"/>
</dbReference>
<dbReference type="PANTHER" id="PTHR30560:SF3">
    <property type="entry name" value="TRIGGER FACTOR-LIKE PROTEIN TIG, CHLOROPLASTIC"/>
    <property type="match status" value="1"/>
</dbReference>
<evidence type="ECO:0000256" key="12">
    <source>
        <dbReference type="HAMAP-Rule" id="MF_00303"/>
    </source>
</evidence>
<dbReference type="GO" id="GO:0051083">
    <property type="term" value="P:'de novo' cotranslational protein folding"/>
    <property type="evidence" value="ECO:0007669"/>
    <property type="project" value="TreeGrafter"/>
</dbReference>
<evidence type="ECO:0000256" key="11">
    <source>
        <dbReference type="ARBA" id="ARBA00029986"/>
    </source>
</evidence>
<reference evidence="16 17" key="1">
    <citation type="submission" date="2019-08" db="EMBL/GenBank/DDBJ databases">
        <title>In-depth cultivation of the pig gut microbiome towards novel bacterial diversity and tailored functional studies.</title>
        <authorList>
            <person name="Wylensek D."/>
            <person name="Hitch T.C.A."/>
            <person name="Clavel T."/>
        </authorList>
    </citation>
    <scope>NUCLEOTIDE SEQUENCE [LARGE SCALE GENOMIC DNA]</scope>
    <source>
        <strain evidence="16 17">Bifido-178-WT-2B</strain>
    </source>
</reference>
<evidence type="ECO:0000313" key="17">
    <source>
        <dbReference type="Proteomes" id="UP000438120"/>
    </source>
</evidence>
<keyword evidence="12" id="KW-0963">Cytoplasm</keyword>
<dbReference type="EC" id="5.2.1.8" evidence="3 12"/>
<comment type="similarity">
    <text evidence="2 12 14">Belongs to the FKBP-type PPIase family. Tig subfamily.</text>
</comment>
<evidence type="ECO:0000256" key="14">
    <source>
        <dbReference type="RuleBase" id="RU003914"/>
    </source>
</evidence>
<dbReference type="SUPFAM" id="SSF102735">
    <property type="entry name" value="Trigger factor ribosome-binding domain"/>
    <property type="match status" value="1"/>
</dbReference>
<dbReference type="NCBIfam" id="TIGR00115">
    <property type="entry name" value="tig"/>
    <property type="match status" value="1"/>
</dbReference>
<comment type="subcellular location">
    <subcellularLocation>
        <location evidence="12">Cytoplasm</location>
    </subcellularLocation>
    <text evidence="12">About half TF is bound to the ribosome near the polypeptide exit tunnel while the other half is free in the cytoplasm.</text>
</comment>
<accession>A0A6A8M9A9</accession>
<evidence type="ECO:0000256" key="3">
    <source>
        <dbReference type="ARBA" id="ARBA00013194"/>
    </source>
</evidence>
<dbReference type="OrthoDB" id="9767721at2"/>
<keyword evidence="7 12" id="KW-0143">Chaperone</keyword>
<keyword evidence="6 12" id="KW-0697">Rotamase</keyword>
<dbReference type="InterPro" id="IPR046357">
    <property type="entry name" value="PPIase_dom_sf"/>
</dbReference>
<evidence type="ECO:0000256" key="4">
    <source>
        <dbReference type="ARBA" id="ARBA00016902"/>
    </source>
</evidence>
<dbReference type="GO" id="GO:0015031">
    <property type="term" value="P:protein transport"/>
    <property type="evidence" value="ECO:0007669"/>
    <property type="project" value="UniProtKB-UniRule"/>
</dbReference>
<dbReference type="PANTHER" id="PTHR30560">
    <property type="entry name" value="TRIGGER FACTOR CHAPERONE AND PEPTIDYL-PROLYL CIS/TRANS ISOMERASE"/>
    <property type="match status" value="1"/>
</dbReference>
<dbReference type="SUPFAM" id="SSF54534">
    <property type="entry name" value="FKBP-like"/>
    <property type="match status" value="1"/>
</dbReference>
<dbReference type="PROSITE" id="PS50059">
    <property type="entry name" value="FKBP_PPIASE"/>
    <property type="match status" value="1"/>
</dbReference>
<evidence type="ECO:0000256" key="2">
    <source>
        <dbReference type="ARBA" id="ARBA00005464"/>
    </source>
</evidence>
<evidence type="ECO:0000313" key="16">
    <source>
        <dbReference type="EMBL" id="MST86285.1"/>
    </source>
</evidence>
<dbReference type="Pfam" id="PF05697">
    <property type="entry name" value="Trigger_N"/>
    <property type="match status" value="1"/>
</dbReference>
<dbReference type="RefSeq" id="WP_154546948.1">
    <property type="nucleotide sequence ID" value="NZ_VUMX01000002.1"/>
</dbReference>
<dbReference type="Gene3D" id="3.10.50.40">
    <property type="match status" value="1"/>
</dbReference>
<dbReference type="SUPFAM" id="SSF109998">
    <property type="entry name" value="Triger factor/SurA peptide-binding domain-like"/>
    <property type="match status" value="1"/>
</dbReference>
<comment type="domain">
    <text evidence="12">Consists of 3 domains; the N-terminus binds the ribosome, the middle domain has PPIase activity, while the C-terminus has intrinsic chaperone activity on its own.</text>
</comment>
<comment type="catalytic activity">
    <reaction evidence="1 12 13">
        <text>[protein]-peptidylproline (omega=180) = [protein]-peptidylproline (omega=0)</text>
        <dbReference type="Rhea" id="RHEA:16237"/>
        <dbReference type="Rhea" id="RHEA-COMP:10747"/>
        <dbReference type="Rhea" id="RHEA-COMP:10748"/>
        <dbReference type="ChEBI" id="CHEBI:83833"/>
        <dbReference type="ChEBI" id="CHEBI:83834"/>
        <dbReference type="EC" id="5.2.1.8"/>
    </reaction>
</comment>
<dbReference type="Pfam" id="PF05698">
    <property type="entry name" value="Trigger_C"/>
    <property type="match status" value="1"/>
</dbReference>
<gene>
    <name evidence="12" type="primary">tig</name>
    <name evidence="16" type="ORF">FYJ62_01135</name>
</gene>
<dbReference type="GO" id="GO:0051301">
    <property type="term" value="P:cell division"/>
    <property type="evidence" value="ECO:0007669"/>
    <property type="project" value="UniProtKB-KW"/>
</dbReference>
<feature type="domain" description="PPIase FKBP-type" evidence="15">
    <location>
        <begin position="162"/>
        <end position="247"/>
    </location>
</feature>
<dbReference type="Gene3D" id="1.10.3120.10">
    <property type="entry name" value="Trigger factor, C-terminal domain"/>
    <property type="match status" value="1"/>
</dbReference>
<organism evidence="16 17">
    <name type="scientific">Lactobacillus porci</name>
    <dbReference type="NCBI Taxonomy" id="2012477"/>
    <lineage>
        <taxon>Bacteria</taxon>
        <taxon>Bacillati</taxon>
        <taxon>Bacillota</taxon>
        <taxon>Bacilli</taxon>
        <taxon>Lactobacillales</taxon>
        <taxon>Lactobacillaceae</taxon>
        <taxon>Lactobacillus</taxon>
    </lineage>
</organism>
<evidence type="ECO:0000256" key="1">
    <source>
        <dbReference type="ARBA" id="ARBA00000971"/>
    </source>
</evidence>
<evidence type="ECO:0000256" key="13">
    <source>
        <dbReference type="PROSITE-ProRule" id="PRU00277"/>
    </source>
</evidence>
<dbReference type="InterPro" id="IPR008881">
    <property type="entry name" value="Trigger_fac_ribosome-bd_bac"/>
</dbReference>
<dbReference type="InterPro" id="IPR036611">
    <property type="entry name" value="Trigger_fac_ribosome-bd_sf"/>
</dbReference>
<evidence type="ECO:0000256" key="7">
    <source>
        <dbReference type="ARBA" id="ARBA00023186"/>
    </source>
</evidence>
<evidence type="ECO:0000256" key="8">
    <source>
        <dbReference type="ARBA" id="ARBA00023235"/>
    </source>
</evidence>
<dbReference type="Pfam" id="PF00254">
    <property type="entry name" value="FKBP_C"/>
    <property type="match status" value="1"/>
</dbReference>
<proteinExistence type="inferred from homology"/>
<name>A0A6A8M9A9_9LACO</name>
<evidence type="ECO:0000256" key="10">
    <source>
        <dbReference type="ARBA" id="ARBA00024849"/>
    </source>
</evidence>
<evidence type="ECO:0000259" key="15">
    <source>
        <dbReference type="PROSITE" id="PS50059"/>
    </source>
</evidence>
<dbReference type="HAMAP" id="MF_00303">
    <property type="entry name" value="Trigger_factor_Tig"/>
    <property type="match status" value="1"/>
</dbReference>
<dbReference type="GO" id="GO:0044183">
    <property type="term" value="F:protein folding chaperone"/>
    <property type="evidence" value="ECO:0007669"/>
    <property type="project" value="TreeGrafter"/>
</dbReference>
<dbReference type="InterPro" id="IPR005215">
    <property type="entry name" value="Trig_fac"/>
</dbReference>